<name>A0A494YXK1_9BACI</name>
<organism evidence="1 2">
    <name type="scientific">Oceanobacillus bengalensis</name>
    <dbReference type="NCBI Taxonomy" id="1435466"/>
    <lineage>
        <taxon>Bacteria</taxon>
        <taxon>Bacillati</taxon>
        <taxon>Bacillota</taxon>
        <taxon>Bacilli</taxon>
        <taxon>Bacillales</taxon>
        <taxon>Bacillaceae</taxon>
        <taxon>Oceanobacillus</taxon>
    </lineage>
</organism>
<dbReference type="Gene3D" id="3.30.1330.40">
    <property type="entry name" value="RutC-like"/>
    <property type="match status" value="1"/>
</dbReference>
<gene>
    <name evidence="1" type="ORF">D8M05_11785</name>
</gene>
<evidence type="ECO:0000313" key="2">
    <source>
        <dbReference type="Proteomes" id="UP000281813"/>
    </source>
</evidence>
<dbReference type="PANTHER" id="PTHR11803:SF39">
    <property type="entry name" value="2-IMINOBUTANOATE_2-IMINOPROPANOATE DEAMINASE"/>
    <property type="match status" value="1"/>
</dbReference>
<dbReference type="GO" id="GO:0005829">
    <property type="term" value="C:cytosol"/>
    <property type="evidence" value="ECO:0007669"/>
    <property type="project" value="TreeGrafter"/>
</dbReference>
<dbReference type="OrthoDB" id="9803101at2"/>
<proteinExistence type="predicted"/>
<dbReference type="InterPro" id="IPR035959">
    <property type="entry name" value="RutC-like_sf"/>
</dbReference>
<comment type="caution">
    <text evidence="1">The sequence shown here is derived from an EMBL/GenBank/DDBJ whole genome shotgun (WGS) entry which is preliminary data.</text>
</comment>
<dbReference type="SUPFAM" id="SSF55298">
    <property type="entry name" value="YjgF-like"/>
    <property type="match status" value="1"/>
</dbReference>
<reference evidence="1 2" key="1">
    <citation type="journal article" date="2015" name="Antonie Van Leeuwenhoek">
        <title>Oceanobacillus bengalensis sp. nov., a bacterium isolated from seawater of the Bay of Bengal.</title>
        <authorList>
            <person name="Yongchang O."/>
            <person name="Xiang W."/>
            <person name="Wang G."/>
        </authorList>
    </citation>
    <scope>NUCLEOTIDE SEQUENCE [LARGE SCALE GENOMIC DNA]</scope>
    <source>
        <strain evidence="1 2">MCCC 1K00260</strain>
    </source>
</reference>
<dbReference type="PANTHER" id="PTHR11803">
    <property type="entry name" value="2-IMINOBUTANOATE/2-IMINOPROPANOATE DEAMINASE RIDA"/>
    <property type="match status" value="1"/>
</dbReference>
<dbReference type="GO" id="GO:0019239">
    <property type="term" value="F:deaminase activity"/>
    <property type="evidence" value="ECO:0007669"/>
    <property type="project" value="TreeGrafter"/>
</dbReference>
<dbReference type="Proteomes" id="UP000281813">
    <property type="component" value="Unassembled WGS sequence"/>
</dbReference>
<sequence length="130" mass="14141">MIKKMKIMSENAPQPTGPYSQGVKVGPFLFISGQDGVLPNGEIAGDSLAEQTKACLRNIESILHEAGATLENLVHMTCHLSILTEENVSAFNQAYSAYFKNIEIKPTRITVGSDLLDTDIEITAVAYINK</sequence>
<dbReference type="Pfam" id="PF01042">
    <property type="entry name" value="Ribonuc_L-PSP"/>
    <property type="match status" value="1"/>
</dbReference>
<dbReference type="InterPro" id="IPR006175">
    <property type="entry name" value="YjgF/YER057c/UK114"/>
</dbReference>
<protein>
    <submittedName>
        <fullName evidence="1">RidA family protein</fullName>
    </submittedName>
</protein>
<dbReference type="AlphaFoldDB" id="A0A494YXK1"/>
<dbReference type="CDD" id="cd00448">
    <property type="entry name" value="YjgF_YER057c_UK114_family"/>
    <property type="match status" value="1"/>
</dbReference>
<dbReference type="EMBL" id="RBZO01000017">
    <property type="protein sequence ID" value="RKQ14952.1"/>
    <property type="molecule type" value="Genomic_DNA"/>
</dbReference>
<keyword evidence="2" id="KW-1185">Reference proteome</keyword>
<accession>A0A494YXK1</accession>
<evidence type="ECO:0000313" key="1">
    <source>
        <dbReference type="EMBL" id="RKQ14952.1"/>
    </source>
</evidence>